<dbReference type="InterPro" id="IPR036034">
    <property type="entry name" value="PDZ_sf"/>
</dbReference>
<dbReference type="SUPFAM" id="SSF50156">
    <property type="entry name" value="PDZ domain-like"/>
    <property type="match status" value="1"/>
</dbReference>
<evidence type="ECO:0000313" key="3">
    <source>
        <dbReference type="Proteomes" id="UP001295423"/>
    </source>
</evidence>
<dbReference type="Gene3D" id="2.30.42.10">
    <property type="match status" value="1"/>
</dbReference>
<dbReference type="EMBL" id="CAKOGP040001736">
    <property type="protein sequence ID" value="CAJ1947897.1"/>
    <property type="molecule type" value="Genomic_DNA"/>
</dbReference>
<protein>
    <recommendedName>
        <fullName evidence="1">PDZ domain-containing protein</fullName>
    </recommendedName>
</protein>
<comment type="caution">
    <text evidence="2">The sequence shown here is derived from an EMBL/GenBank/DDBJ whole genome shotgun (WGS) entry which is preliminary data.</text>
</comment>
<reference evidence="2" key="1">
    <citation type="submission" date="2023-08" db="EMBL/GenBank/DDBJ databases">
        <authorList>
            <person name="Audoor S."/>
            <person name="Bilcke G."/>
        </authorList>
    </citation>
    <scope>NUCLEOTIDE SEQUENCE</scope>
</reference>
<feature type="domain" description="PDZ" evidence="1">
    <location>
        <begin position="9"/>
        <end position="90"/>
    </location>
</feature>
<sequence length="304" mass="34272">MEVTPHTVLVHAHKPTIESLLGIKYILKGDFFVITNISDESIFKDHSELRVGHEVVEVNGTPIAGQTKDSVKTLLASLGESVVFAVKSSWTAKIELVVTEEPHVIESHRTSDNGEKKSHAKARLVTNYSRNKIPKFLEGRNVPMGIWRRIYEALDTKLFPALADLYKMDEAWKTEMSHYEKVQGQKQADIFATGVKHHKQIFQMAHSVSILANSASMVANNMIMWLNALLQPYGLLCQLDLEAYQLPKYSDKLAGEPFEVMRIKGVEFTPIDIIVAVDEIEVSVHTDDRSILTGDEEIDTTRWC</sequence>
<evidence type="ECO:0000259" key="1">
    <source>
        <dbReference type="PROSITE" id="PS50106"/>
    </source>
</evidence>
<name>A0AAD2PU36_9STRA</name>
<accession>A0AAD2PU36</accession>
<gene>
    <name evidence="2" type="ORF">CYCCA115_LOCUS11363</name>
</gene>
<dbReference type="PROSITE" id="PS50106">
    <property type="entry name" value="PDZ"/>
    <property type="match status" value="1"/>
</dbReference>
<evidence type="ECO:0000313" key="2">
    <source>
        <dbReference type="EMBL" id="CAJ1947897.1"/>
    </source>
</evidence>
<dbReference type="Proteomes" id="UP001295423">
    <property type="component" value="Unassembled WGS sequence"/>
</dbReference>
<organism evidence="2 3">
    <name type="scientific">Cylindrotheca closterium</name>
    <dbReference type="NCBI Taxonomy" id="2856"/>
    <lineage>
        <taxon>Eukaryota</taxon>
        <taxon>Sar</taxon>
        <taxon>Stramenopiles</taxon>
        <taxon>Ochrophyta</taxon>
        <taxon>Bacillariophyta</taxon>
        <taxon>Bacillariophyceae</taxon>
        <taxon>Bacillariophycidae</taxon>
        <taxon>Bacillariales</taxon>
        <taxon>Bacillariaceae</taxon>
        <taxon>Cylindrotheca</taxon>
    </lineage>
</organism>
<dbReference type="Pfam" id="PF00595">
    <property type="entry name" value="PDZ"/>
    <property type="match status" value="1"/>
</dbReference>
<proteinExistence type="predicted"/>
<dbReference type="InterPro" id="IPR001478">
    <property type="entry name" value="PDZ"/>
</dbReference>
<dbReference type="AlphaFoldDB" id="A0AAD2PU36"/>
<keyword evidence="3" id="KW-1185">Reference proteome</keyword>